<protein>
    <recommendedName>
        <fullName evidence="3">Pentapeptide repeat-containing protein</fullName>
    </recommendedName>
</protein>
<evidence type="ECO:0000313" key="2">
    <source>
        <dbReference type="Proteomes" id="UP000217257"/>
    </source>
</evidence>
<sequence>MDMEPRERASREELVRRLEREDGFENETFTDLELQGLELNQKEFYRCTFERSQFQESQWRQCKFEDCTWKGCDLTRARFPQAALRGVRFEGSKLMGIDWSSISANPELAFEGCVLRYASFVGLSLRKTDVLRCTAQEANFFDLDLTDSDFEGTDLTGSNFRGCILTRTDFSLAVGLVLDPSRNRLKDTQVPLATAVSLAESMGMRVPAMGDTTGAPASRGRKKKR</sequence>
<dbReference type="InterPro" id="IPR001646">
    <property type="entry name" value="5peptide_repeat"/>
</dbReference>
<gene>
    <name evidence="1" type="ORF">CYFUS_007535</name>
</gene>
<dbReference type="EMBL" id="CP022098">
    <property type="protein sequence ID" value="ATB42059.1"/>
    <property type="molecule type" value="Genomic_DNA"/>
</dbReference>
<evidence type="ECO:0008006" key="3">
    <source>
        <dbReference type="Google" id="ProtNLM"/>
    </source>
</evidence>
<accession>A0A250JDT7</accession>
<dbReference type="InterPro" id="IPR052949">
    <property type="entry name" value="PA_immunity-related"/>
</dbReference>
<dbReference type="SUPFAM" id="SSF141571">
    <property type="entry name" value="Pentapeptide repeat-like"/>
    <property type="match status" value="1"/>
</dbReference>
<dbReference type="RefSeq" id="WP_095989668.1">
    <property type="nucleotide sequence ID" value="NZ_CP022098.1"/>
</dbReference>
<dbReference type="Proteomes" id="UP000217257">
    <property type="component" value="Chromosome"/>
</dbReference>
<dbReference type="KEGG" id="cfus:CYFUS_007535"/>
<dbReference type="PANTHER" id="PTHR42999">
    <property type="entry name" value="ANTIBIOTIC RESISTANCE PROTEIN MCBG"/>
    <property type="match status" value="1"/>
</dbReference>
<dbReference type="AlphaFoldDB" id="A0A250JDT7"/>
<proteinExistence type="predicted"/>
<organism evidence="1 2">
    <name type="scientific">Cystobacter fuscus</name>
    <dbReference type="NCBI Taxonomy" id="43"/>
    <lineage>
        <taxon>Bacteria</taxon>
        <taxon>Pseudomonadati</taxon>
        <taxon>Myxococcota</taxon>
        <taxon>Myxococcia</taxon>
        <taxon>Myxococcales</taxon>
        <taxon>Cystobacterineae</taxon>
        <taxon>Archangiaceae</taxon>
        <taxon>Cystobacter</taxon>
    </lineage>
</organism>
<dbReference type="PANTHER" id="PTHR42999:SF1">
    <property type="entry name" value="PENTAPEPTIDE REPEAT-CONTAINING PROTEIN"/>
    <property type="match status" value="1"/>
</dbReference>
<dbReference type="Pfam" id="PF13599">
    <property type="entry name" value="Pentapeptide_4"/>
    <property type="match status" value="1"/>
</dbReference>
<dbReference type="Gene3D" id="2.160.20.80">
    <property type="entry name" value="E3 ubiquitin-protein ligase SopA"/>
    <property type="match status" value="1"/>
</dbReference>
<name>A0A250JDT7_9BACT</name>
<reference evidence="1 2" key="1">
    <citation type="submission" date="2017-06" db="EMBL/GenBank/DDBJ databases">
        <title>Sequencing and comparative analysis of myxobacterial genomes.</title>
        <authorList>
            <person name="Rupp O."/>
            <person name="Goesmann A."/>
            <person name="Sogaard-Andersen L."/>
        </authorList>
    </citation>
    <scope>NUCLEOTIDE SEQUENCE [LARGE SCALE GENOMIC DNA]</scope>
    <source>
        <strain evidence="1 2">DSM 52655</strain>
    </source>
</reference>
<evidence type="ECO:0000313" key="1">
    <source>
        <dbReference type="EMBL" id="ATB42059.1"/>
    </source>
</evidence>